<reference evidence="4 5" key="1">
    <citation type="submission" date="2020-03" db="EMBL/GenBank/DDBJ databases">
        <title>Draft Genome Sequence of Cudoniella acicularis.</title>
        <authorList>
            <person name="Buettner E."/>
            <person name="Kellner H."/>
        </authorList>
    </citation>
    <scope>NUCLEOTIDE SEQUENCE [LARGE SCALE GENOMIC DNA]</scope>
    <source>
        <strain evidence="4 5">DSM 108380</strain>
    </source>
</reference>
<dbReference type="PROSITE" id="PS00455">
    <property type="entry name" value="AMP_BINDING"/>
    <property type="match status" value="1"/>
</dbReference>
<dbReference type="Gene3D" id="1.10.1280.10">
    <property type="entry name" value="Di-copper center containing domain from catechol oxidase"/>
    <property type="match status" value="1"/>
</dbReference>
<evidence type="ECO:0000313" key="5">
    <source>
        <dbReference type="Proteomes" id="UP000566819"/>
    </source>
</evidence>
<dbReference type="NCBIfam" id="TIGR01226">
    <property type="entry name" value="phe_am_lyase"/>
    <property type="match status" value="1"/>
</dbReference>
<dbReference type="Gene3D" id="1.20.200.10">
    <property type="entry name" value="Fumarase/aspartase (Central domain)"/>
    <property type="match status" value="1"/>
</dbReference>
<name>A0A8H4W8N5_9HELO</name>
<evidence type="ECO:0000313" key="4">
    <source>
        <dbReference type="EMBL" id="KAF4638022.1"/>
    </source>
</evidence>
<dbReference type="PANTHER" id="PTHR10362">
    <property type="entry name" value="HISTIDINE AMMONIA-LYASE"/>
    <property type="match status" value="1"/>
</dbReference>
<comment type="similarity">
    <text evidence="1 2">Belongs to the PAL/histidase family.</text>
</comment>
<dbReference type="GO" id="GO:0016841">
    <property type="term" value="F:ammonia-lyase activity"/>
    <property type="evidence" value="ECO:0007669"/>
    <property type="project" value="InterPro"/>
</dbReference>
<dbReference type="InterPro" id="IPR008922">
    <property type="entry name" value="Di-copper_centre_dom_sf"/>
</dbReference>
<proteinExistence type="inferred from homology"/>
<feature type="domain" description="Tyrosinase copper-binding" evidence="3">
    <location>
        <begin position="759"/>
        <end position="770"/>
    </location>
</feature>
<evidence type="ECO:0000259" key="3">
    <source>
        <dbReference type="PROSITE" id="PS00498"/>
    </source>
</evidence>
<dbReference type="InterPro" id="IPR008948">
    <property type="entry name" value="L-Aspartase-like"/>
</dbReference>
<organism evidence="4 5">
    <name type="scientific">Cudoniella acicularis</name>
    <dbReference type="NCBI Taxonomy" id="354080"/>
    <lineage>
        <taxon>Eukaryota</taxon>
        <taxon>Fungi</taxon>
        <taxon>Dikarya</taxon>
        <taxon>Ascomycota</taxon>
        <taxon>Pezizomycotina</taxon>
        <taxon>Leotiomycetes</taxon>
        <taxon>Helotiales</taxon>
        <taxon>Tricladiaceae</taxon>
        <taxon>Cudoniella</taxon>
    </lineage>
</organism>
<dbReference type="InterPro" id="IPR020845">
    <property type="entry name" value="AMP-binding_CS"/>
</dbReference>
<dbReference type="Gene3D" id="3.40.50.12780">
    <property type="entry name" value="N-terminal domain of ligase-like"/>
    <property type="match status" value="1"/>
</dbReference>
<dbReference type="PROSITE" id="PS00488">
    <property type="entry name" value="PAL_HISTIDASE"/>
    <property type="match status" value="1"/>
</dbReference>
<keyword evidence="5" id="KW-1185">Reference proteome</keyword>
<dbReference type="PRINTS" id="PR00092">
    <property type="entry name" value="TYROSINASE"/>
</dbReference>
<dbReference type="SUPFAM" id="SSF48557">
    <property type="entry name" value="L-aspartase-like"/>
    <property type="match status" value="1"/>
</dbReference>
<dbReference type="InterPro" id="IPR005922">
    <property type="entry name" value="Phe_NH3-lyase"/>
</dbReference>
<dbReference type="SUPFAM" id="SSF48056">
    <property type="entry name" value="Di-copper centre-containing domain"/>
    <property type="match status" value="1"/>
</dbReference>
<comment type="caution">
    <text evidence="4">The sequence shown here is derived from an EMBL/GenBank/DDBJ whole genome shotgun (WGS) entry which is preliminary data.</text>
</comment>
<dbReference type="Pfam" id="PF00501">
    <property type="entry name" value="AMP-binding"/>
    <property type="match status" value="1"/>
</dbReference>
<dbReference type="OrthoDB" id="6132182at2759"/>
<dbReference type="GO" id="GO:0016491">
    <property type="term" value="F:oxidoreductase activity"/>
    <property type="evidence" value="ECO:0007669"/>
    <property type="project" value="InterPro"/>
</dbReference>
<dbReference type="Gene3D" id="1.10.275.10">
    <property type="entry name" value="Fumarase/aspartase (N-terminal domain)"/>
    <property type="match status" value="1"/>
</dbReference>
<dbReference type="PROSITE" id="PS00498">
    <property type="entry name" value="TYROSINASE_2"/>
    <property type="match status" value="1"/>
</dbReference>
<dbReference type="InterPro" id="IPR001106">
    <property type="entry name" value="Aromatic_Lyase"/>
</dbReference>
<dbReference type="InterPro" id="IPR002227">
    <property type="entry name" value="Tyrosinase_Cu-bd"/>
</dbReference>
<dbReference type="InterPro" id="IPR042099">
    <property type="entry name" value="ANL_N_sf"/>
</dbReference>
<dbReference type="GO" id="GO:0005737">
    <property type="term" value="C:cytoplasm"/>
    <property type="evidence" value="ECO:0007669"/>
    <property type="project" value="InterPro"/>
</dbReference>
<protein>
    <recommendedName>
        <fullName evidence="3">Tyrosinase copper-binding domain-containing protein</fullName>
    </recommendedName>
</protein>
<dbReference type="CDD" id="cd00332">
    <property type="entry name" value="PAL-HAL"/>
    <property type="match status" value="1"/>
</dbReference>
<dbReference type="InterPro" id="IPR022313">
    <property type="entry name" value="Phe/His_NH3-lyase_AS"/>
</dbReference>
<dbReference type="SUPFAM" id="SSF56801">
    <property type="entry name" value="Acetyl-CoA synthetase-like"/>
    <property type="match status" value="1"/>
</dbReference>
<dbReference type="GO" id="GO:0006559">
    <property type="term" value="P:L-phenylalanine catabolic process"/>
    <property type="evidence" value="ECO:0007669"/>
    <property type="project" value="InterPro"/>
</dbReference>
<dbReference type="Proteomes" id="UP000566819">
    <property type="component" value="Unassembled WGS sequence"/>
</dbReference>
<evidence type="ECO:0000256" key="2">
    <source>
        <dbReference type="RuleBase" id="RU003954"/>
    </source>
</evidence>
<dbReference type="InterPro" id="IPR000873">
    <property type="entry name" value="AMP-dep_synth/lig_dom"/>
</dbReference>
<dbReference type="Gene3D" id="1.10.274.20">
    <property type="entry name" value="Phenylalanine ammonia-lyase 1, domain 3"/>
    <property type="match status" value="1"/>
</dbReference>
<dbReference type="Pfam" id="PF00264">
    <property type="entry name" value="Tyrosinase"/>
    <property type="match status" value="1"/>
</dbReference>
<evidence type="ECO:0000256" key="1">
    <source>
        <dbReference type="ARBA" id="ARBA00007238"/>
    </source>
</evidence>
<dbReference type="EMBL" id="JAAMPI010000002">
    <property type="protein sequence ID" value="KAF4638022.1"/>
    <property type="molecule type" value="Genomic_DNA"/>
</dbReference>
<accession>A0A8H4W8N5</accession>
<gene>
    <name evidence="4" type="ORF">G7Y89_g45</name>
</gene>
<dbReference type="InterPro" id="IPR024083">
    <property type="entry name" value="Fumarase/histidase_N"/>
</dbReference>
<sequence>MNNDTALPSANYGKRLIPTLIDELATNDAERVFVSIPRTANIEDGFHDITFADLARAIDNCAWWMERTLQRSETFETLNYVGPQDLRYLILLIAGIKTGYKLFFSSPWNSAEGHIALLDSLQCNKILVPETLPPIIQTILSRKQLDTVPIPNLRDLFAPNPVPVYPYTKTFAQARFDPFVVLHTSGSTGFPKPVILTHGTMAQHDTFLQPRKEGERPLALACYRGLRVFIGLSLFHSAAMCLIAYAIYSDTILVLPSPLGPVPMTAEALNLIHLHGRLDVSFASPALLVGIAKNKGYLENIRRLRYLSFGGGPLPRETGNVLRSYTRLFVNFGATETGYLALHLNDPEDWEYMSFSDQMGCELRTFTEGLYELHFIRDSKLEASQGIFSTFPALSEYSTKDLFSKHPTKEGLWLFEGRSDDVIVCSTGQKINPLPIEGLLNAHPSIISANVCGQSRFQISLLVEAKHPPKDKDSRLALVRDIWPTIERANQDQPGVGRITKDMILFTKADKPMTRAGKGTVLRKMTEELYRQELDEMYNAFKEGNWQCAQPAVRREWRSLAPADKSQYIEAVQCLESKPSRVRNNGTLYDDFPWVHKSTSINTHGASSFLPWHRYFIHIYEKALIDDCAYTGTLPYWDWSLDWQDFTKAPVWGEDAFGSDGQLDGEPSVGDGHCVIDGPFAGLQAMFYDDEYYPHCFSRGFQSGSIKETLGKLVQPEVIARIMEEERFESFALQLEHNAHHFMSESVRGEFSKFTGPYDPVFFLHHTNLDRLWWQWQMKKPETNLQAYNGKANKNEIRAASLGDDLDLGGLRRNIFVSEVMDTTSGLFCYRQVLMTGRRSMVRGRRPFARPVKAKDNDKGVNTGVGASADTRTDAVYGLQQTIIRQFHSGILVSPTTRALAAKSHIKSKAGSDHVSTANALQKLLLLDDPVAATCMPASWARASILIRTNSLARGHSSVRPVLIQRLIDLLRLEITPMIPLRGSISASGDLMPLAYIGGALQGRPGTLVWAPEVDRSIGGRRVVTAEVALAQALLEPIILGPKEGLAVVNGTSVSAGTAALAMHDANCLAVACQVLTAMSTEALKGTEESFDSFFARVRPHPGQIESSFNIANFLAGSKLIRRHGDDDREGALYQDRYSIRTAPQWIGPILEDFLLATRQITIECNSTTDNPLFDTGSGRLLCGGNFQAKSITSAMEKMRLGLQSIGQMLFAQCTELMNPKLNNGLPPNLVADQPSQSFLMKPLDVAIASFQSELGFLSNPAGTHINSAEMGNQSLNSLALISVRYSHIAVDVLSHLCAVHAFALCQALDLRAMQIKFLDALEPIFRSETAKMLAIFGEQVNVEAEHTHLWSQLIKCLDETTTKDSATRFPAVFESLQPSILALDSIIGDPSTKVVGPLREWTRSCSDMALKAFHANTESYAARPDAAPFLGKASTRIYDMIRHELSVPFIQGDEAMTGEVSIGSYITSIYEAIRNGVFFLSVIECLEEVSQNRDTIYTYPSKL</sequence>
<dbReference type="Pfam" id="PF23562">
    <property type="entry name" value="AMP-binding_C_3"/>
    <property type="match status" value="1"/>
</dbReference>
<dbReference type="InterPro" id="IPR023144">
    <property type="entry name" value="Phe_NH3-lyase_shielding_dom_sf"/>
</dbReference>
<dbReference type="Pfam" id="PF00221">
    <property type="entry name" value="Lyase_aromatic"/>
    <property type="match status" value="1"/>
</dbReference>
<keyword evidence="2" id="KW-0456">Lyase</keyword>